<proteinExistence type="predicted"/>
<dbReference type="RefSeq" id="WP_119752111.1">
    <property type="nucleotide sequence ID" value="NZ_QZCG01000023.1"/>
</dbReference>
<reference evidence="4" key="1">
    <citation type="submission" date="2018-09" db="EMBL/GenBank/DDBJ databases">
        <title>Acidovorax cavernicola nov. sp. isolated from Gruta de las Maravillas (Aracena, Spain).</title>
        <authorList>
            <person name="Jurado V."/>
            <person name="Gutierrez-Patricio S."/>
            <person name="Gonzalez-Pimentel J.L."/>
            <person name="Miller A.Z."/>
            <person name="Laiz L."/>
            <person name="Saiz-Jimenez C."/>
        </authorList>
    </citation>
    <scope>NUCLEOTIDE SEQUENCE [LARGE SCALE GENOMIC DNA]</scope>
    <source>
        <strain evidence="4">1011MAR3C25</strain>
    </source>
</reference>
<gene>
    <name evidence="3" type="ORF">D3P04_22415</name>
</gene>
<dbReference type="InterPro" id="IPR016163">
    <property type="entry name" value="Ald_DH_C"/>
</dbReference>
<evidence type="ECO:0000256" key="1">
    <source>
        <dbReference type="ARBA" id="ARBA00023002"/>
    </source>
</evidence>
<sequence>MNAMHSITDHGALDTALQELDEAKHDWARISIKERLAILSEIKDALLPVAEDWAKIASRAKQLPEGSPLEGEEWISGPYALMSACNGLSQTFAEMEGKAFLSHVPRRQLPNGQLALKVMPHSIWDRFLLSGVSADIWMQPGVTDDNLASHAAVAYDIPPEQRQGKVALILGAGNIASIAPLDVFHKLFNENQVCILKMNPVNDYLTPFLKTALAPLIRRNALRIVSGDGATGAYLTEHPLVEEMHITGSQATHDAIVWGTGEEGRRNRASGTPRNNRRFTSELGAVCPTIVVPGPWSAADIRFQAEHIVTQKLHNSGFNCIACQVIITKRGWELGPALFEAAKAVVARSARPAYYPGAVDRMEIYMAKSSERVKLPRGDAPALIVTETGHSDYFREAEVFAPAMSRTRLDASDPEDFLRRAVAYANDQLHGTLGANILIHPKTLRSIGRTRFTEIIAELRYGTIAVNAWTGLGFLLPPCPWGAFPGHSLQDVQSGIGTVHNCLMLEKTERTVVEAPFRPFPRNLLSGGRTLLPRPPWFITNRRQDRLGKLLVDFQHRPGWSKLPKIFMNALRG</sequence>
<dbReference type="Proteomes" id="UP000284202">
    <property type="component" value="Unassembled WGS sequence"/>
</dbReference>
<organism evidence="3 4">
    <name type="scientific">Paracoccus onubensis</name>
    <dbReference type="NCBI Taxonomy" id="1675788"/>
    <lineage>
        <taxon>Bacteria</taxon>
        <taxon>Pseudomonadati</taxon>
        <taxon>Pseudomonadota</taxon>
        <taxon>Alphaproteobacteria</taxon>
        <taxon>Rhodobacterales</taxon>
        <taxon>Paracoccaceae</taxon>
        <taxon>Paracoccus</taxon>
    </lineage>
</organism>
<accession>A0A418SLX8</accession>
<dbReference type="InterPro" id="IPR015590">
    <property type="entry name" value="Aldehyde_DH_dom"/>
</dbReference>
<dbReference type="InterPro" id="IPR016162">
    <property type="entry name" value="Ald_DH_N"/>
</dbReference>
<dbReference type="GO" id="GO:0016620">
    <property type="term" value="F:oxidoreductase activity, acting on the aldehyde or oxo group of donors, NAD or NADP as acceptor"/>
    <property type="evidence" value="ECO:0007669"/>
    <property type="project" value="InterPro"/>
</dbReference>
<evidence type="ECO:0000259" key="2">
    <source>
        <dbReference type="Pfam" id="PF00171"/>
    </source>
</evidence>
<dbReference type="Gene3D" id="3.40.309.10">
    <property type="entry name" value="Aldehyde Dehydrogenase, Chain A, domain 2"/>
    <property type="match status" value="1"/>
</dbReference>
<name>A0A418SLX8_9RHOB</name>
<dbReference type="InterPro" id="IPR016161">
    <property type="entry name" value="Ald_DH/histidinol_DH"/>
</dbReference>
<keyword evidence="1" id="KW-0560">Oxidoreductase</keyword>
<evidence type="ECO:0000313" key="3">
    <source>
        <dbReference type="EMBL" id="RJE81939.1"/>
    </source>
</evidence>
<comment type="caution">
    <text evidence="3">The sequence shown here is derived from an EMBL/GenBank/DDBJ whole genome shotgun (WGS) entry which is preliminary data.</text>
</comment>
<dbReference type="SUPFAM" id="SSF53720">
    <property type="entry name" value="ALDH-like"/>
    <property type="match status" value="1"/>
</dbReference>
<evidence type="ECO:0000313" key="4">
    <source>
        <dbReference type="Proteomes" id="UP000284202"/>
    </source>
</evidence>
<feature type="domain" description="Aldehyde dehydrogenase" evidence="2">
    <location>
        <begin position="219"/>
        <end position="332"/>
    </location>
</feature>
<dbReference type="Gene3D" id="3.40.605.10">
    <property type="entry name" value="Aldehyde Dehydrogenase, Chain A, domain 1"/>
    <property type="match status" value="1"/>
</dbReference>
<dbReference type="AlphaFoldDB" id="A0A418SLX8"/>
<keyword evidence="4" id="KW-1185">Reference proteome</keyword>
<dbReference type="EMBL" id="QZCG01000023">
    <property type="protein sequence ID" value="RJE81939.1"/>
    <property type="molecule type" value="Genomic_DNA"/>
</dbReference>
<protein>
    <submittedName>
        <fullName evidence="3">Aldehyde dehydrogenase</fullName>
    </submittedName>
</protein>
<dbReference type="OrthoDB" id="136308at2"/>
<dbReference type="Pfam" id="PF00171">
    <property type="entry name" value="Aldedh"/>
    <property type="match status" value="1"/>
</dbReference>